<feature type="compositionally biased region" description="Basic and acidic residues" evidence="2">
    <location>
        <begin position="96"/>
        <end position="123"/>
    </location>
</feature>
<comment type="caution">
    <text evidence="5">The sequence shown here is derived from an EMBL/GenBank/DDBJ whole genome shotgun (WGS) entry which is preliminary data.</text>
</comment>
<evidence type="ECO:0000259" key="4">
    <source>
        <dbReference type="PROSITE" id="PS50192"/>
    </source>
</evidence>
<sequence length="389" mass="41759">MRNRTLPLALLIAASLAPVAGCSDGDSDSSIGQHHDRATEQTDSGSSNASRLPVNDPDSTRGDQNRPAQAPSDDPPDQQTQQLAQLLQQVQAMRQAADKQSQRLDDQAQRIDRLEDTVSDLKTRLRRLPQPAQTSPSGKKKTQPSKTPDALSPQAQNDCQPRESQAGPDDGQSAGSGDKASDDDSSEPAGTLSPPADAIGACPSQRDRAHQFDVFFQGASDKALGRAIEAVKSAQLSDWFAPRDGQRLYLGRYDRCAVAARRRDAVHQATDLSLHIAAAQARHPSGAHASRQTDDTDYGSPNSTRSSHSPVTVRSVASAPFTLIGVEIRGTHRFLGVASDHASDLRAITWLSPGDPYAGWQLQALQTDRDRAIFRQGPHTIAVALPDRG</sequence>
<dbReference type="OrthoDB" id="7055747at2"/>
<protein>
    <recommendedName>
        <fullName evidence="4">t-SNARE coiled-coil homology domain-containing protein</fullName>
    </recommendedName>
</protein>
<feature type="region of interest" description="Disordered" evidence="2">
    <location>
        <begin position="280"/>
        <end position="311"/>
    </location>
</feature>
<feature type="compositionally biased region" description="Low complexity" evidence="2">
    <location>
        <begin position="68"/>
        <end position="95"/>
    </location>
</feature>
<feature type="compositionally biased region" description="Low complexity" evidence="2">
    <location>
        <begin position="169"/>
        <end position="178"/>
    </location>
</feature>
<evidence type="ECO:0000256" key="1">
    <source>
        <dbReference type="ARBA" id="ARBA00029447"/>
    </source>
</evidence>
<dbReference type="EMBL" id="APNK01000024">
    <property type="protein sequence ID" value="KEZ76700.1"/>
    <property type="molecule type" value="Genomic_DNA"/>
</dbReference>
<evidence type="ECO:0000256" key="2">
    <source>
        <dbReference type="SAM" id="MobiDB-lite"/>
    </source>
</evidence>
<name>A0A084IJ16_SALHC</name>
<feature type="region of interest" description="Disordered" evidence="2">
    <location>
        <begin position="19"/>
        <end position="202"/>
    </location>
</feature>
<feature type="compositionally biased region" description="Low complexity" evidence="2">
    <location>
        <begin position="19"/>
        <end position="32"/>
    </location>
</feature>
<dbReference type="STRING" id="1304275.C41B8_13835"/>
<dbReference type="InterPro" id="IPR000727">
    <property type="entry name" value="T_SNARE_dom"/>
</dbReference>
<dbReference type="RefSeq" id="WP_051883540.1">
    <property type="nucleotide sequence ID" value="NZ_APNK01000024.1"/>
</dbReference>
<feature type="chain" id="PRO_5001776445" description="t-SNARE coiled-coil homology domain-containing protein" evidence="3">
    <location>
        <begin position="21"/>
        <end position="389"/>
    </location>
</feature>
<feature type="compositionally biased region" description="Polar residues" evidence="2">
    <location>
        <begin position="299"/>
        <end position="311"/>
    </location>
</feature>
<gene>
    <name evidence="5" type="ORF">C41B8_13835</name>
</gene>
<feature type="domain" description="T-SNARE coiled-coil homology" evidence="4">
    <location>
        <begin position="73"/>
        <end position="126"/>
    </location>
</feature>
<keyword evidence="6" id="KW-1185">Reference proteome</keyword>
<dbReference type="AlphaFoldDB" id="A0A084IJ16"/>
<dbReference type="Proteomes" id="UP000028302">
    <property type="component" value="Unassembled WGS sequence"/>
</dbReference>
<feature type="compositionally biased region" description="Polar residues" evidence="2">
    <location>
        <begin position="153"/>
        <end position="163"/>
    </location>
</feature>
<organism evidence="5 6">
    <name type="scientific">Salinisphaera hydrothermalis (strain C41B8)</name>
    <dbReference type="NCBI Taxonomy" id="1304275"/>
    <lineage>
        <taxon>Bacteria</taxon>
        <taxon>Pseudomonadati</taxon>
        <taxon>Pseudomonadota</taxon>
        <taxon>Gammaproteobacteria</taxon>
        <taxon>Salinisphaerales</taxon>
        <taxon>Salinisphaeraceae</taxon>
        <taxon>Salinisphaera</taxon>
    </lineage>
</organism>
<evidence type="ECO:0000256" key="3">
    <source>
        <dbReference type="SAM" id="SignalP"/>
    </source>
</evidence>
<dbReference type="PROSITE" id="PS50192">
    <property type="entry name" value="T_SNARE"/>
    <property type="match status" value="1"/>
</dbReference>
<proteinExistence type="inferred from homology"/>
<accession>A0A084IJ16</accession>
<feature type="signal peptide" evidence="3">
    <location>
        <begin position="1"/>
        <end position="20"/>
    </location>
</feature>
<evidence type="ECO:0000313" key="6">
    <source>
        <dbReference type="Proteomes" id="UP000028302"/>
    </source>
</evidence>
<dbReference type="SUPFAM" id="SSF58038">
    <property type="entry name" value="SNARE fusion complex"/>
    <property type="match status" value="1"/>
</dbReference>
<reference evidence="5 6" key="1">
    <citation type="submission" date="2013-03" db="EMBL/GenBank/DDBJ databases">
        <title>Salinisphaera hydrothermalis C41B8 Genome Sequencing.</title>
        <authorList>
            <person name="Li C."/>
            <person name="Lai Q."/>
            <person name="Shao Z."/>
        </authorList>
    </citation>
    <scope>NUCLEOTIDE SEQUENCE [LARGE SCALE GENOMIC DNA]</scope>
    <source>
        <strain evidence="5 6">C41B8</strain>
    </source>
</reference>
<comment type="similarity">
    <text evidence="1">Belongs to the methyl-accepting chemotaxis (MCP) protein family.</text>
</comment>
<evidence type="ECO:0000313" key="5">
    <source>
        <dbReference type="EMBL" id="KEZ76700.1"/>
    </source>
</evidence>
<keyword evidence="3" id="KW-0732">Signal</keyword>
<feature type="compositionally biased region" description="Polar residues" evidence="2">
    <location>
        <begin position="41"/>
        <end position="50"/>
    </location>
</feature>